<feature type="region of interest" description="Disordered" evidence="4">
    <location>
        <begin position="75"/>
        <end position="125"/>
    </location>
</feature>
<evidence type="ECO:0000256" key="3">
    <source>
        <dbReference type="ARBA" id="ARBA00024909"/>
    </source>
</evidence>
<evidence type="ECO:0000256" key="4">
    <source>
        <dbReference type="SAM" id="MobiDB-lite"/>
    </source>
</evidence>
<dbReference type="InterPro" id="IPR036191">
    <property type="entry name" value="RRF_sf"/>
</dbReference>
<feature type="region of interest" description="Disordered" evidence="4">
    <location>
        <begin position="273"/>
        <end position="302"/>
    </location>
</feature>
<dbReference type="EMBL" id="KZ819188">
    <property type="protein sequence ID" value="PWZ02966.1"/>
    <property type="molecule type" value="Genomic_DNA"/>
</dbReference>
<evidence type="ECO:0000259" key="5">
    <source>
        <dbReference type="Pfam" id="PF01765"/>
    </source>
</evidence>
<dbReference type="GO" id="GO:0005739">
    <property type="term" value="C:mitochondrion"/>
    <property type="evidence" value="ECO:0007669"/>
    <property type="project" value="TreeGrafter"/>
</dbReference>
<dbReference type="Gene3D" id="1.10.132.20">
    <property type="entry name" value="Ribosome-recycling factor"/>
    <property type="match status" value="1"/>
</dbReference>
<dbReference type="Gene3D" id="3.30.1360.40">
    <property type="match status" value="1"/>
</dbReference>
<dbReference type="SUPFAM" id="SSF55194">
    <property type="entry name" value="Ribosome recycling factor, RRF"/>
    <property type="match status" value="1"/>
</dbReference>
<reference evidence="6 7" key="1">
    <citation type="journal article" date="2018" name="Mol. Biol. Evol.">
        <title>Broad Genomic Sampling Reveals a Smut Pathogenic Ancestry of the Fungal Clade Ustilaginomycotina.</title>
        <authorList>
            <person name="Kijpornyongpan T."/>
            <person name="Mondo S.J."/>
            <person name="Barry K."/>
            <person name="Sandor L."/>
            <person name="Lee J."/>
            <person name="Lipzen A."/>
            <person name="Pangilinan J."/>
            <person name="LaButti K."/>
            <person name="Hainaut M."/>
            <person name="Henrissat B."/>
            <person name="Grigoriev I.V."/>
            <person name="Spatafora J.W."/>
            <person name="Aime M.C."/>
        </authorList>
    </citation>
    <scope>NUCLEOTIDE SEQUENCE [LARGE SCALE GENOMIC DNA]</scope>
    <source>
        <strain evidence="6 7">MCA 3645</strain>
    </source>
</reference>
<dbReference type="Proteomes" id="UP000246740">
    <property type="component" value="Unassembled WGS sequence"/>
</dbReference>
<evidence type="ECO:0000256" key="2">
    <source>
        <dbReference type="ARBA" id="ARBA00022917"/>
    </source>
</evidence>
<dbReference type="Pfam" id="PF01765">
    <property type="entry name" value="RRF"/>
    <property type="match status" value="1"/>
</dbReference>
<dbReference type="InParanoid" id="A0A317XXB7"/>
<keyword evidence="2" id="KW-0648">Protein biosynthesis</keyword>
<feature type="non-terminal residue" evidence="6">
    <location>
        <position position="302"/>
    </location>
</feature>
<dbReference type="PANTHER" id="PTHR20982:SF3">
    <property type="entry name" value="MITOCHONDRIAL RIBOSOME RECYCLING FACTOR PSEUDO 1"/>
    <property type="match status" value="1"/>
</dbReference>
<dbReference type="FunFam" id="3.30.1360.40:FF:000001">
    <property type="entry name" value="Ribosome-recycling factor"/>
    <property type="match status" value="1"/>
</dbReference>
<dbReference type="AlphaFoldDB" id="A0A317XXB7"/>
<feature type="compositionally biased region" description="Basic residues" evidence="4">
    <location>
        <begin position="89"/>
        <end position="104"/>
    </location>
</feature>
<dbReference type="InterPro" id="IPR002661">
    <property type="entry name" value="Ribosome_recyc_fac"/>
</dbReference>
<name>A0A317XXB7_9BASI</name>
<sequence>MLATGVQLVARSTAIRTVRSALRTAPAVSAGIHTLTTRLLGSEARSLVFPPTGSVSSAIGARRWKSKRSSAQFIDPNAAEDDDVPVMKTKGKGSKNLKGAKSKRGNQDEDETEYKTSNRNQELPDEAFDLDSITANMRRAVERCRQTTSTLVGTFGRADPSILDNLRIEGVAGTSGKHPLNEYATVGVRDGMLIVTAYDPDYVKAIEKAIYAADLGLSPQSPTSAEDANVLRVAVPKPTSESRQQMVKDLTKICENARVSIRTARHQGMKQIKSDIDNKVVGKSEGDKETKKLEAETKKIST</sequence>
<organism evidence="6 7">
    <name type="scientific">Testicularia cyperi</name>
    <dbReference type="NCBI Taxonomy" id="1882483"/>
    <lineage>
        <taxon>Eukaryota</taxon>
        <taxon>Fungi</taxon>
        <taxon>Dikarya</taxon>
        <taxon>Basidiomycota</taxon>
        <taxon>Ustilaginomycotina</taxon>
        <taxon>Ustilaginomycetes</taxon>
        <taxon>Ustilaginales</taxon>
        <taxon>Anthracoideaceae</taxon>
        <taxon>Testicularia</taxon>
    </lineage>
</organism>
<dbReference type="STRING" id="1882483.A0A317XXB7"/>
<accession>A0A317XXB7</accession>
<feature type="domain" description="Ribosome recycling factor" evidence="5">
    <location>
        <begin position="156"/>
        <end position="300"/>
    </location>
</feature>
<evidence type="ECO:0000256" key="1">
    <source>
        <dbReference type="ARBA" id="ARBA00005912"/>
    </source>
</evidence>
<protein>
    <submittedName>
        <fullName evidence="6">Ribosome recycling factor</fullName>
    </submittedName>
</protein>
<dbReference type="GO" id="GO:0043023">
    <property type="term" value="F:ribosomal large subunit binding"/>
    <property type="evidence" value="ECO:0007669"/>
    <property type="project" value="TreeGrafter"/>
</dbReference>
<keyword evidence="7" id="KW-1185">Reference proteome</keyword>
<comment type="function">
    <text evidence="3">Necessary for protein synthesis in mitochondria. Functions as a ribosome recycling factor in mitochondria.</text>
</comment>
<dbReference type="InterPro" id="IPR023584">
    <property type="entry name" value="Ribosome_recyc_fac_dom"/>
</dbReference>
<dbReference type="PANTHER" id="PTHR20982">
    <property type="entry name" value="RIBOSOME RECYCLING FACTOR"/>
    <property type="match status" value="1"/>
</dbReference>
<evidence type="ECO:0000313" key="6">
    <source>
        <dbReference type="EMBL" id="PWZ02966.1"/>
    </source>
</evidence>
<gene>
    <name evidence="6" type="ORF">BCV70DRAFT_197213</name>
</gene>
<comment type="similarity">
    <text evidence="1">Belongs to the RRF family.</text>
</comment>
<proteinExistence type="inferred from homology"/>
<dbReference type="GO" id="GO:0006412">
    <property type="term" value="P:translation"/>
    <property type="evidence" value="ECO:0007669"/>
    <property type="project" value="UniProtKB-KW"/>
</dbReference>
<dbReference type="OrthoDB" id="407355at2759"/>
<evidence type="ECO:0000313" key="7">
    <source>
        <dbReference type="Proteomes" id="UP000246740"/>
    </source>
</evidence>